<gene>
    <name evidence="6" type="ORF">C0630_00620</name>
</gene>
<accession>A0A2N6D177</accession>
<dbReference type="GO" id="GO:0046872">
    <property type="term" value="F:metal ion binding"/>
    <property type="evidence" value="ECO:0007669"/>
    <property type="project" value="UniProtKB-KW"/>
</dbReference>
<dbReference type="SUPFAM" id="SSF46626">
    <property type="entry name" value="Cytochrome c"/>
    <property type="match status" value="1"/>
</dbReference>
<name>A0A2N6D177_9GAMM</name>
<reference evidence="6 7" key="1">
    <citation type="submission" date="2017-11" db="EMBL/GenBank/DDBJ databases">
        <title>Genome-resolved metagenomics identifies genetic mobility, metabolic interactions, and unexpected diversity in perchlorate-reducing communities.</title>
        <authorList>
            <person name="Barnum T.P."/>
            <person name="Figueroa I.A."/>
            <person name="Carlstrom C.I."/>
            <person name="Lucas L.N."/>
            <person name="Engelbrektson A.L."/>
            <person name="Coates J.D."/>
        </authorList>
    </citation>
    <scope>NUCLEOTIDE SEQUENCE [LARGE SCALE GENOMIC DNA]</scope>
    <source>
        <strain evidence="6">BM301</strain>
    </source>
</reference>
<dbReference type="InterPro" id="IPR009056">
    <property type="entry name" value="Cyt_c-like_dom"/>
</dbReference>
<dbReference type="Pfam" id="PF13442">
    <property type="entry name" value="Cytochrome_CBB3"/>
    <property type="match status" value="1"/>
</dbReference>
<dbReference type="Proteomes" id="UP000235015">
    <property type="component" value="Unassembled WGS sequence"/>
</dbReference>
<sequence>MAIAIAGCSGDQHDHPDLKTGQQLYEYHCAYCHKEDGTGIFLKGVPANRDTDLSVWQIIHKVQTGSEEKSAMPSFEKMPQQEASKIAVYLKQLGQK</sequence>
<dbReference type="Gene3D" id="1.10.760.10">
    <property type="entry name" value="Cytochrome c-like domain"/>
    <property type="match status" value="1"/>
</dbReference>
<feature type="domain" description="Cytochrome c" evidence="5">
    <location>
        <begin position="16"/>
        <end position="94"/>
    </location>
</feature>
<keyword evidence="2 4" id="KW-0479">Metal-binding</keyword>
<evidence type="ECO:0000256" key="3">
    <source>
        <dbReference type="ARBA" id="ARBA00023004"/>
    </source>
</evidence>
<keyword evidence="1 4" id="KW-0349">Heme</keyword>
<protein>
    <recommendedName>
        <fullName evidence="5">Cytochrome c domain-containing protein</fullName>
    </recommendedName>
</protein>
<dbReference type="EMBL" id="PKUN01000001">
    <property type="protein sequence ID" value="PLX63446.1"/>
    <property type="molecule type" value="Genomic_DNA"/>
</dbReference>
<dbReference type="GO" id="GO:0009055">
    <property type="term" value="F:electron transfer activity"/>
    <property type="evidence" value="ECO:0007669"/>
    <property type="project" value="InterPro"/>
</dbReference>
<evidence type="ECO:0000259" key="5">
    <source>
        <dbReference type="PROSITE" id="PS51007"/>
    </source>
</evidence>
<evidence type="ECO:0000256" key="2">
    <source>
        <dbReference type="ARBA" id="ARBA00022723"/>
    </source>
</evidence>
<evidence type="ECO:0000256" key="4">
    <source>
        <dbReference type="PROSITE-ProRule" id="PRU00433"/>
    </source>
</evidence>
<comment type="caution">
    <text evidence="6">The sequence shown here is derived from an EMBL/GenBank/DDBJ whole genome shotgun (WGS) entry which is preliminary data.</text>
</comment>
<dbReference type="AlphaFoldDB" id="A0A2N6D177"/>
<organism evidence="6 7">
    <name type="scientific">Sedimenticola selenatireducens</name>
    <dbReference type="NCBI Taxonomy" id="191960"/>
    <lineage>
        <taxon>Bacteria</taxon>
        <taxon>Pseudomonadati</taxon>
        <taxon>Pseudomonadota</taxon>
        <taxon>Gammaproteobacteria</taxon>
        <taxon>Chromatiales</taxon>
        <taxon>Sedimenticolaceae</taxon>
        <taxon>Sedimenticola</taxon>
    </lineage>
</organism>
<dbReference type="RefSeq" id="WP_273437223.1">
    <property type="nucleotide sequence ID" value="NZ_PKUN01000001.1"/>
</dbReference>
<dbReference type="InterPro" id="IPR036909">
    <property type="entry name" value="Cyt_c-like_dom_sf"/>
</dbReference>
<dbReference type="GO" id="GO:0020037">
    <property type="term" value="F:heme binding"/>
    <property type="evidence" value="ECO:0007669"/>
    <property type="project" value="InterPro"/>
</dbReference>
<proteinExistence type="predicted"/>
<evidence type="ECO:0000256" key="1">
    <source>
        <dbReference type="ARBA" id="ARBA00022617"/>
    </source>
</evidence>
<dbReference type="PROSITE" id="PS51007">
    <property type="entry name" value="CYTC"/>
    <property type="match status" value="1"/>
</dbReference>
<dbReference type="STRING" id="1111735.GCA_000428045_03244"/>
<evidence type="ECO:0000313" key="6">
    <source>
        <dbReference type="EMBL" id="PLX63446.1"/>
    </source>
</evidence>
<evidence type="ECO:0000313" key="7">
    <source>
        <dbReference type="Proteomes" id="UP000235015"/>
    </source>
</evidence>
<keyword evidence="3 4" id="KW-0408">Iron</keyword>